<evidence type="ECO:0000313" key="3">
    <source>
        <dbReference type="Proteomes" id="UP000278222"/>
    </source>
</evidence>
<dbReference type="GO" id="GO:0016787">
    <property type="term" value="F:hydrolase activity"/>
    <property type="evidence" value="ECO:0007669"/>
    <property type="project" value="InterPro"/>
</dbReference>
<name>A0A3N1KWW7_9PROT</name>
<dbReference type="RefSeq" id="WP_123694361.1">
    <property type="nucleotide sequence ID" value="NZ_AP019700.1"/>
</dbReference>
<dbReference type="EMBL" id="RJKX01000017">
    <property type="protein sequence ID" value="ROP83269.1"/>
    <property type="molecule type" value="Genomic_DNA"/>
</dbReference>
<dbReference type="InterPro" id="IPR002925">
    <property type="entry name" value="Dienelactn_hydro"/>
</dbReference>
<dbReference type="OrthoDB" id="9771666at2"/>
<proteinExistence type="predicted"/>
<protein>
    <submittedName>
        <fullName evidence="2">Carboxymethylenebutenolidase</fullName>
    </submittedName>
</protein>
<feature type="domain" description="Dienelactone hydrolase" evidence="1">
    <location>
        <begin position="16"/>
        <end position="220"/>
    </location>
</feature>
<keyword evidence="3" id="KW-1185">Reference proteome</keyword>
<accession>A0A3N1KWW7</accession>
<dbReference type="InterPro" id="IPR051049">
    <property type="entry name" value="Dienelactone_hydrolase-like"/>
</dbReference>
<comment type="caution">
    <text evidence="2">The sequence shown here is derived from an EMBL/GenBank/DDBJ whole genome shotgun (WGS) entry which is preliminary data.</text>
</comment>
<organism evidence="2 3">
    <name type="scientific">Stella humosa</name>
    <dbReference type="NCBI Taxonomy" id="94"/>
    <lineage>
        <taxon>Bacteria</taxon>
        <taxon>Pseudomonadati</taxon>
        <taxon>Pseudomonadota</taxon>
        <taxon>Alphaproteobacteria</taxon>
        <taxon>Rhodospirillales</taxon>
        <taxon>Stellaceae</taxon>
        <taxon>Stella</taxon>
    </lineage>
</organism>
<dbReference type="PANTHER" id="PTHR46623">
    <property type="entry name" value="CARBOXYMETHYLENEBUTENOLIDASE-RELATED"/>
    <property type="match status" value="1"/>
</dbReference>
<sequence length="223" mass="23537">MGKDIELTAKDGHKLAAYRADPAGKPKAGIVVIQEIFGVNQHMRNVTDRYAAAGYAAVCPALFDRVERGVALGYEPDDIAAGRDIRAKTDWNAVVADIGAAVALLAGEGLKVGSVGFCWGGSVSYLAAARLPVAAAVGYYGGQIVPFLGEAPKVPTMLHFGDRDGGIPMADVLKIARAQPAVEIHIYPAGHGFACDERKDFTPACAEQAWERTQAFFAQHLAA</sequence>
<dbReference type="Proteomes" id="UP000278222">
    <property type="component" value="Unassembled WGS sequence"/>
</dbReference>
<dbReference type="PANTHER" id="PTHR46623:SF6">
    <property type="entry name" value="ALPHA_BETA-HYDROLASES SUPERFAMILY PROTEIN"/>
    <property type="match status" value="1"/>
</dbReference>
<dbReference type="Pfam" id="PF01738">
    <property type="entry name" value="DLH"/>
    <property type="match status" value="1"/>
</dbReference>
<dbReference type="AlphaFoldDB" id="A0A3N1KWW7"/>
<dbReference type="Gene3D" id="3.40.50.1820">
    <property type="entry name" value="alpha/beta hydrolase"/>
    <property type="match status" value="1"/>
</dbReference>
<gene>
    <name evidence="2" type="ORF">EDC65_4802</name>
</gene>
<evidence type="ECO:0000313" key="2">
    <source>
        <dbReference type="EMBL" id="ROP83269.1"/>
    </source>
</evidence>
<dbReference type="SUPFAM" id="SSF53474">
    <property type="entry name" value="alpha/beta-Hydrolases"/>
    <property type="match status" value="1"/>
</dbReference>
<reference evidence="2 3" key="1">
    <citation type="submission" date="2018-11" db="EMBL/GenBank/DDBJ databases">
        <title>Genomic Encyclopedia of Type Strains, Phase IV (KMG-IV): sequencing the most valuable type-strain genomes for metagenomic binning, comparative biology and taxonomic classification.</title>
        <authorList>
            <person name="Goeker M."/>
        </authorList>
    </citation>
    <scope>NUCLEOTIDE SEQUENCE [LARGE SCALE GENOMIC DNA]</scope>
    <source>
        <strain evidence="2 3">DSM 5900</strain>
    </source>
</reference>
<dbReference type="InterPro" id="IPR029058">
    <property type="entry name" value="AB_hydrolase_fold"/>
</dbReference>
<evidence type="ECO:0000259" key="1">
    <source>
        <dbReference type="Pfam" id="PF01738"/>
    </source>
</evidence>